<dbReference type="PANTHER" id="PTHR46268">
    <property type="entry name" value="STRESS RESPONSE PROTEIN NHAX"/>
    <property type="match status" value="1"/>
</dbReference>
<sequence length="290" mass="30194">MIVGFDAGPSGADALALGRRLRAVLGCRLVVAVVRPAAAAISPARVDAEWVADRHRVATQMLDGARRLLNGVDPDLPVDYRVVASSSAAHGLHDLADEVGAAAIVVGSRTEAPHARLFAGSTAERLLAGSSCPVAVAPSGLRGWPSGGVTRIGVAYIDTAEARAALEFAAGVAARVRAHLHLYTVVADQAEVWPAGVGRDAERAFLNTARDEYQRALDSAVAGLPEGVHATTHLRTGHAVDVLSDLGPDEIDILCCGSRGYGPVRRVMLGGVSSRLVRRARTPLIVVPRA</sequence>
<feature type="domain" description="UspA" evidence="2">
    <location>
        <begin position="150"/>
        <end position="288"/>
    </location>
</feature>
<dbReference type="InterPro" id="IPR006016">
    <property type="entry name" value="UspA"/>
</dbReference>
<dbReference type="PRINTS" id="PR01438">
    <property type="entry name" value="UNVRSLSTRESS"/>
</dbReference>
<evidence type="ECO:0000313" key="3">
    <source>
        <dbReference type="EMBL" id="GIJ44964.1"/>
    </source>
</evidence>
<dbReference type="Proteomes" id="UP000619260">
    <property type="component" value="Unassembled WGS sequence"/>
</dbReference>
<dbReference type="AlphaFoldDB" id="A0A8J4DNZ1"/>
<accession>A0A8J4DNZ1</accession>
<name>A0A8J4DNZ1_9ACTN</name>
<evidence type="ECO:0000259" key="2">
    <source>
        <dbReference type="Pfam" id="PF00582"/>
    </source>
</evidence>
<comment type="similarity">
    <text evidence="1">Belongs to the universal stress protein A family.</text>
</comment>
<organism evidence="3 4">
    <name type="scientific">Virgisporangium aliadipatigenens</name>
    <dbReference type="NCBI Taxonomy" id="741659"/>
    <lineage>
        <taxon>Bacteria</taxon>
        <taxon>Bacillati</taxon>
        <taxon>Actinomycetota</taxon>
        <taxon>Actinomycetes</taxon>
        <taxon>Micromonosporales</taxon>
        <taxon>Micromonosporaceae</taxon>
        <taxon>Virgisporangium</taxon>
    </lineage>
</organism>
<reference evidence="3" key="1">
    <citation type="submission" date="2021-01" db="EMBL/GenBank/DDBJ databases">
        <title>Whole genome shotgun sequence of Virgisporangium aliadipatigenens NBRC 105644.</title>
        <authorList>
            <person name="Komaki H."/>
            <person name="Tamura T."/>
        </authorList>
    </citation>
    <scope>NUCLEOTIDE SEQUENCE</scope>
    <source>
        <strain evidence="3">NBRC 105644</strain>
    </source>
</reference>
<dbReference type="EMBL" id="BOPF01000005">
    <property type="protein sequence ID" value="GIJ44964.1"/>
    <property type="molecule type" value="Genomic_DNA"/>
</dbReference>
<dbReference type="InterPro" id="IPR014729">
    <property type="entry name" value="Rossmann-like_a/b/a_fold"/>
</dbReference>
<dbReference type="CDD" id="cd00293">
    <property type="entry name" value="USP-like"/>
    <property type="match status" value="2"/>
</dbReference>
<evidence type="ECO:0000256" key="1">
    <source>
        <dbReference type="ARBA" id="ARBA00008791"/>
    </source>
</evidence>
<dbReference type="SUPFAM" id="SSF52402">
    <property type="entry name" value="Adenine nucleotide alpha hydrolases-like"/>
    <property type="match status" value="2"/>
</dbReference>
<protein>
    <submittedName>
        <fullName evidence="3">Universal stress protein</fullName>
    </submittedName>
</protein>
<dbReference type="PANTHER" id="PTHR46268:SF6">
    <property type="entry name" value="UNIVERSAL STRESS PROTEIN UP12"/>
    <property type="match status" value="1"/>
</dbReference>
<dbReference type="InterPro" id="IPR006015">
    <property type="entry name" value="Universal_stress_UspA"/>
</dbReference>
<proteinExistence type="inferred from homology"/>
<keyword evidence="4" id="KW-1185">Reference proteome</keyword>
<dbReference type="Gene3D" id="3.40.50.620">
    <property type="entry name" value="HUPs"/>
    <property type="match status" value="2"/>
</dbReference>
<comment type="caution">
    <text evidence="3">The sequence shown here is derived from an EMBL/GenBank/DDBJ whole genome shotgun (WGS) entry which is preliminary data.</text>
</comment>
<gene>
    <name evidence="3" type="ORF">Val02_18500</name>
</gene>
<feature type="domain" description="UspA" evidence="2">
    <location>
        <begin position="2"/>
        <end position="137"/>
    </location>
</feature>
<evidence type="ECO:0000313" key="4">
    <source>
        <dbReference type="Proteomes" id="UP000619260"/>
    </source>
</evidence>
<dbReference type="Pfam" id="PF00582">
    <property type="entry name" value="Usp"/>
    <property type="match status" value="2"/>
</dbReference>